<reference evidence="3" key="1">
    <citation type="submission" date="2025-08" db="UniProtKB">
        <authorList>
            <consortium name="RefSeq"/>
        </authorList>
    </citation>
    <scope>IDENTIFICATION</scope>
</reference>
<dbReference type="KEGG" id="dqu:106749700"/>
<feature type="compositionally biased region" description="Acidic residues" evidence="1">
    <location>
        <begin position="174"/>
        <end position="190"/>
    </location>
</feature>
<evidence type="ECO:0000256" key="1">
    <source>
        <dbReference type="SAM" id="MobiDB-lite"/>
    </source>
</evidence>
<feature type="region of interest" description="Disordered" evidence="1">
    <location>
        <begin position="148"/>
        <end position="192"/>
    </location>
</feature>
<evidence type="ECO:0000313" key="3">
    <source>
        <dbReference type="RefSeq" id="XP_014484878.1"/>
    </source>
</evidence>
<feature type="compositionally biased region" description="Acidic residues" evidence="1">
    <location>
        <begin position="148"/>
        <end position="158"/>
    </location>
</feature>
<dbReference type="RefSeq" id="XP_014484878.1">
    <property type="nucleotide sequence ID" value="XM_014629392.1"/>
</dbReference>
<protein>
    <submittedName>
        <fullName evidence="3">Uncharacterized protein LOC106749700</fullName>
    </submittedName>
</protein>
<feature type="region of interest" description="Disordered" evidence="1">
    <location>
        <begin position="77"/>
        <end position="111"/>
    </location>
</feature>
<dbReference type="AlphaFoldDB" id="A0A6P3Y3N3"/>
<feature type="compositionally biased region" description="Polar residues" evidence="1">
    <location>
        <begin position="1"/>
        <end position="25"/>
    </location>
</feature>
<dbReference type="Proteomes" id="UP000515204">
    <property type="component" value="Unplaced"/>
</dbReference>
<organism evidence="2 3">
    <name type="scientific">Dinoponera quadriceps</name>
    <name type="common">South American ant</name>
    <dbReference type="NCBI Taxonomy" id="609295"/>
    <lineage>
        <taxon>Eukaryota</taxon>
        <taxon>Metazoa</taxon>
        <taxon>Ecdysozoa</taxon>
        <taxon>Arthropoda</taxon>
        <taxon>Hexapoda</taxon>
        <taxon>Insecta</taxon>
        <taxon>Pterygota</taxon>
        <taxon>Neoptera</taxon>
        <taxon>Endopterygota</taxon>
        <taxon>Hymenoptera</taxon>
        <taxon>Apocrita</taxon>
        <taxon>Aculeata</taxon>
        <taxon>Formicoidea</taxon>
        <taxon>Formicidae</taxon>
        <taxon>Ponerinae</taxon>
        <taxon>Ponerini</taxon>
        <taxon>Dinoponera</taxon>
    </lineage>
</organism>
<feature type="region of interest" description="Disordered" evidence="1">
    <location>
        <begin position="270"/>
        <end position="315"/>
    </location>
</feature>
<dbReference type="OrthoDB" id="7687230at2759"/>
<proteinExistence type="predicted"/>
<evidence type="ECO:0000313" key="2">
    <source>
        <dbReference type="Proteomes" id="UP000515204"/>
    </source>
</evidence>
<name>A0A6P3Y3N3_DINQU</name>
<accession>A0A6P3Y3N3</accession>
<gene>
    <name evidence="3" type="primary">LOC106749700</name>
</gene>
<feature type="compositionally biased region" description="Basic and acidic residues" evidence="1">
    <location>
        <begin position="163"/>
        <end position="173"/>
    </location>
</feature>
<sequence length="460" mass="53471">MDQTGRNKTKYNSPHSSTTWSTKQTADARVSPDPCWKYAQRSNQDATDKNTRRHQISMAEPTVNYYPIENSYKNVKHHNHPCSTYPKHSSALRTETSHRYQQTSAKSSRNKDYANNAAVMKKDRFKNQEDENNAVYVDDELGNYTEDNLEDDAEEEVTETGNDQERAVESLDKEYDEQEVDDEIDEESDVPAEPQTMQRDAAKKEALLRAQQRLRTINHQQDPHRIHYRQHSPRLHQAHTLATRYYNIPDHDIHEALSEEDLYVAEALKSPPRRSSAGYHQNWIPSRSSADRYDTTTTPTQLSRRARPRPESKSFMEVEFADRRKCSRCGSISIRKPPSSRRNNYKFQDTSAFPTKGRFGDDAEILDQFWCGHCKPRHYVEESMRPSEIPSPALYTMKSRRSRDTGTPMHETLEGKCAMDELSHGYTRIPLRYAKDTVLRDRIRQQSVQSPTKTTVRYDS</sequence>
<feature type="region of interest" description="Disordered" evidence="1">
    <location>
        <begin position="1"/>
        <end position="61"/>
    </location>
</feature>
<feature type="compositionally biased region" description="Polar residues" evidence="1">
    <location>
        <begin position="91"/>
        <end position="107"/>
    </location>
</feature>
<keyword evidence="2" id="KW-1185">Reference proteome</keyword>
<dbReference type="GeneID" id="106749700"/>